<comment type="caution">
    <text evidence="1">The sequence shown here is derived from an EMBL/GenBank/DDBJ whole genome shotgun (WGS) entry which is preliminary data.</text>
</comment>
<accession>A0ACB7T411</accession>
<evidence type="ECO:0000313" key="1">
    <source>
        <dbReference type="EMBL" id="KAH6941926.1"/>
    </source>
</evidence>
<evidence type="ECO:0000313" key="2">
    <source>
        <dbReference type="Proteomes" id="UP000821845"/>
    </source>
</evidence>
<protein>
    <submittedName>
        <fullName evidence="1">Uncharacterized protein</fullName>
    </submittedName>
</protein>
<dbReference type="EMBL" id="CM023491">
    <property type="protein sequence ID" value="KAH6941926.1"/>
    <property type="molecule type" value="Genomic_DNA"/>
</dbReference>
<sequence>MRTSQQNETVDNTTAHLVAVSLACCLRTWLKHLKMRPTPSSASPAGDVASSRQPLSCDQPMACGDSRSTVFGGRLWSARAPAGEGRCSVRSYRVHDDDSGDSYEAVPCGGDLVVPAPAGRRRDFELTRVACWSSGLEKLVLRAGDSVHIWHAEAGTFQCCAAEEVTTDVSQCTVLDGPTLALLSPGRLLLEPLQQSGSHPVVVTLEEQEPVQGILSGTSCQVTICEESSWILLCVLALREGAYFVAASATQTIRLAASSFLGSLYESCGLTACLVTLPSGHSNAPVTSWAQVKTVFHDNVTVVCTASGSLLVIESGCPRYRCQLPSSDVARLQGSFFCGSLDYVLVSFGSGGGAVISQDANGRFQLGECIEPGPEVCCGDLLGLGSEQVVVWEPASGHIRCIQPSQFAVQHEEDEAATAGSQASQALVTLLQHYSGASQAALEKLRRAREQAEALLHETTQPLLAPDSNPVRKTALLPVLPLEQQPVEEVEQEVQVLEEARLLDSWAHVWGRRLLLGFRFSQPPGMEQQPSIVLVVSPGVTFGVKTLLEEGTLVVGASCRLPSATGGPMTVCVLGGAVLRHQCEIDVHRLPWSKQGRVLPRLALWSLTAAQPSRHFTTSTSVAWRLSSVDGLTRLYNTFYVCCDGTSPLFQASVELQPEGRLCLRAQDEEQLSLFEQWLWRQLPGTKEAMTQVCSSTVQTRLATSLRSEVQGVRALLHEPYVEARRSLQSTEWRTDFLAQLVTDMT</sequence>
<gene>
    <name evidence="1" type="ORF">HPB50_024096</name>
</gene>
<organism evidence="1 2">
    <name type="scientific">Hyalomma asiaticum</name>
    <name type="common">Tick</name>
    <dbReference type="NCBI Taxonomy" id="266040"/>
    <lineage>
        <taxon>Eukaryota</taxon>
        <taxon>Metazoa</taxon>
        <taxon>Ecdysozoa</taxon>
        <taxon>Arthropoda</taxon>
        <taxon>Chelicerata</taxon>
        <taxon>Arachnida</taxon>
        <taxon>Acari</taxon>
        <taxon>Parasitiformes</taxon>
        <taxon>Ixodida</taxon>
        <taxon>Ixodoidea</taxon>
        <taxon>Ixodidae</taxon>
        <taxon>Hyalomminae</taxon>
        <taxon>Hyalomma</taxon>
    </lineage>
</organism>
<dbReference type="Proteomes" id="UP000821845">
    <property type="component" value="Chromosome 11"/>
</dbReference>
<keyword evidence="2" id="KW-1185">Reference proteome</keyword>
<name>A0ACB7T411_HYAAI</name>
<proteinExistence type="predicted"/>
<reference evidence="1" key="1">
    <citation type="submission" date="2020-05" db="EMBL/GenBank/DDBJ databases">
        <title>Large-scale comparative analyses of tick genomes elucidate their genetic diversity and vector capacities.</title>
        <authorList>
            <person name="Jia N."/>
            <person name="Wang J."/>
            <person name="Shi W."/>
            <person name="Du L."/>
            <person name="Sun Y."/>
            <person name="Zhan W."/>
            <person name="Jiang J."/>
            <person name="Wang Q."/>
            <person name="Zhang B."/>
            <person name="Ji P."/>
            <person name="Sakyi L.B."/>
            <person name="Cui X."/>
            <person name="Yuan T."/>
            <person name="Jiang B."/>
            <person name="Yang W."/>
            <person name="Lam T.T.-Y."/>
            <person name="Chang Q."/>
            <person name="Ding S."/>
            <person name="Wang X."/>
            <person name="Zhu J."/>
            <person name="Ruan X."/>
            <person name="Zhao L."/>
            <person name="Wei J."/>
            <person name="Que T."/>
            <person name="Du C."/>
            <person name="Cheng J."/>
            <person name="Dai P."/>
            <person name="Han X."/>
            <person name="Huang E."/>
            <person name="Gao Y."/>
            <person name="Liu J."/>
            <person name="Shao H."/>
            <person name="Ye R."/>
            <person name="Li L."/>
            <person name="Wei W."/>
            <person name="Wang X."/>
            <person name="Wang C."/>
            <person name="Yang T."/>
            <person name="Huo Q."/>
            <person name="Li W."/>
            <person name="Guo W."/>
            <person name="Chen H."/>
            <person name="Zhou L."/>
            <person name="Ni X."/>
            <person name="Tian J."/>
            <person name="Zhou Y."/>
            <person name="Sheng Y."/>
            <person name="Liu T."/>
            <person name="Pan Y."/>
            <person name="Xia L."/>
            <person name="Li J."/>
            <person name="Zhao F."/>
            <person name="Cao W."/>
        </authorList>
    </citation>
    <scope>NUCLEOTIDE SEQUENCE</scope>
    <source>
        <strain evidence="1">Hyas-2018</strain>
    </source>
</reference>